<sequence>MAMEKQMKRGQRVVGEQVYFPGSPAPVTTMQLLEEAEREVVNRGVVSPSCAEGSISFLSSAFKLASGSTSASALSSGTTSRRASARGVPLLESDDGGTQEEEGQISLKNDEREWTKTEWKVLDACFTDERIAVAQRLGMVLNLPPAPLPKIFPFPSTPVRNTPADVDGPAAMMASAARWISQGMLRGLLGF</sequence>
<evidence type="ECO:0000313" key="3">
    <source>
        <dbReference type="Proteomes" id="UP001362999"/>
    </source>
</evidence>
<reference evidence="2 3" key="1">
    <citation type="journal article" date="2024" name="J Genomics">
        <title>Draft genome sequencing and assembly of Favolaschia claudopus CIRM-BRFM 2984 isolated from oak limbs.</title>
        <authorList>
            <person name="Navarro D."/>
            <person name="Drula E."/>
            <person name="Chaduli D."/>
            <person name="Cazenave R."/>
            <person name="Ahrendt S."/>
            <person name="Wang J."/>
            <person name="Lipzen A."/>
            <person name="Daum C."/>
            <person name="Barry K."/>
            <person name="Grigoriev I.V."/>
            <person name="Favel A."/>
            <person name="Rosso M.N."/>
            <person name="Martin F."/>
        </authorList>
    </citation>
    <scope>NUCLEOTIDE SEQUENCE [LARGE SCALE GENOMIC DNA]</scope>
    <source>
        <strain evidence="2 3">CIRM-BRFM 2984</strain>
    </source>
</reference>
<feature type="compositionally biased region" description="Acidic residues" evidence="1">
    <location>
        <begin position="92"/>
        <end position="103"/>
    </location>
</feature>
<feature type="compositionally biased region" description="Low complexity" evidence="1">
    <location>
        <begin position="70"/>
        <end position="87"/>
    </location>
</feature>
<dbReference type="Proteomes" id="UP001362999">
    <property type="component" value="Unassembled WGS sequence"/>
</dbReference>
<evidence type="ECO:0000313" key="2">
    <source>
        <dbReference type="EMBL" id="KAK7035682.1"/>
    </source>
</evidence>
<dbReference type="EMBL" id="JAWWNJ010000019">
    <property type="protein sequence ID" value="KAK7035682.1"/>
    <property type="molecule type" value="Genomic_DNA"/>
</dbReference>
<accession>A0AAW0CAZ4</accession>
<comment type="caution">
    <text evidence="2">The sequence shown here is derived from an EMBL/GenBank/DDBJ whole genome shotgun (WGS) entry which is preliminary data.</text>
</comment>
<proteinExistence type="predicted"/>
<protein>
    <submittedName>
        <fullName evidence="2">Uncharacterized protein</fullName>
    </submittedName>
</protein>
<keyword evidence="3" id="KW-1185">Reference proteome</keyword>
<feature type="region of interest" description="Disordered" evidence="1">
    <location>
        <begin position="70"/>
        <end position="104"/>
    </location>
</feature>
<evidence type="ECO:0000256" key="1">
    <source>
        <dbReference type="SAM" id="MobiDB-lite"/>
    </source>
</evidence>
<name>A0AAW0CAZ4_9AGAR</name>
<organism evidence="2 3">
    <name type="scientific">Favolaschia claudopus</name>
    <dbReference type="NCBI Taxonomy" id="2862362"/>
    <lineage>
        <taxon>Eukaryota</taxon>
        <taxon>Fungi</taxon>
        <taxon>Dikarya</taxon>
        <taxon>Basidiomycota</taxon>
        <taxon>Agaricomycotina</taxon>
        <taxon>Agaricomycetes</taxon>
        <taxon>Agaricomycetidae</taxon>
        <taxon>Agaricales</taxon>
        <taxon>Marasmiineae</taxon>
        <taxon>Mycenaceae</taxon>
        <taxon>Favolaschia</taxon>
    </lineage>
</organism>
<gene>
    <name evidence="2" type="ORF">R3P38DRAFT_603361</name>
</gene>
<dbReference type="AlphaFoldDB" id="A0AAW0CAZ4"/>